<feature type="domain" description="DUF8180" evidence="2">
    <location>
        <begin position="26"/>
        <end position="76"/>
    </location>
</feature>
<evidence type="ECO:0000313" key="4">
    <source>
        <dbReference type="Proteomes" id="UP001199319"/>
    </source>
</evidence>
<evidence type="ECO:0000313" key="3">
    <source>
        <dbReference type="EMBL" id="MCC2129419.1"/>
    </source>
</evidence>
<protein>
    <submittedName>
        <fullName evidence="3">Cobalt transporter</fullName>
    </submittedName>
</protein>
<reference evidence="3" key="1">
    <citation type="submission" date="2021-10" db="EMBL/GenBank/DDBJ databases">
        <title>Anaerobic single-cell dispensing facilitates the cultivation of human gut bacteria.</title>
        <authorList>
            <person name="Afrizal A."/>
        </authorList>
    </citation>
    <scope>NUCLEOTIDE SEQUENCE</scope>
    <source>
        <strain evidence="3">CLA-AA-H272</strain>
    </source>
</reference>
<comment type="caution">
    <text evidence="3">The sequence shown here is derived from an EMBL/GenBank/DDBJ whole genome shotgun (WGS) entry which is preliminary data.</text>
</comment>
<dbReference type="AlphaFoldDB" id="A0AAE3ADQ9"/>
<gene>
    <name evidence="3" type="ORF">LKD37_07820</name>
</gene>
<dbReference type="RefSeq" id="WP_302928699.1">
    <property type="nucleotide sequence ID" value="NZ_JAJEPW010000019.1"/>
</dbReference>
<evidence type="ECO:0000256" key="1">
    <source>
        <dbReference type="SAM" id="MobiDB-lite"/>
    </source>
</evidence>
<evidence type="ECO:0000259" key="2">
    <source>
        <dbReference type="Pfam" id="PF26551"/>
    </source>
</evidence>
<organism evidence="3 4">
    <name type="scientific">Brotocaccenecus cirricatena</name>
    <dbReference type="NCBI Taxonomy" id="3064195"/>
    <lineage>
        <taxon>Bacteria</taxon>
        <taxon>Bacillati</taxon>
        <taxon>Bacillota</taxon>
        <taxon>Clostridia</taxon>
        <taxon>Eubacteriales</taxon>
        <taxon>Oscillospiraceae</taxon>
        <taxon>Brotocaccenecus</taxon>
    </lineage>
</organism>
<dbReference type="InterPro" id="IPR058493">
    <property type="entry name" value="DUF8180"/>
</dbReference>
<dbReference type="Proteomes" id="UP001199319">
    <property type="component" value="Unassembled WGS sequence"/>
</dbReference>
<feature type="region of interest" description="Disordered" evidence="1">
    <location>
        <begin position="1"/>
        <end position="22"/>
    </location>
</feature>
<sequence length="82" mass="9255">MCEHHHDHDHDHPHDHGHTGLEERVAMLTYMLGHNQHHAQELHELAHDLGDSEAAQLIHDAVVDFEVGNKKLAEALVVLKGE</sequence>
<name>A0AAE3ADQ9_9FIRM</name>
<dbReference type="Pfam" id="PF26551">
    <property type="entry name" value="DUF8180"/>
    <property type="match status" value="1"/>
</dbReference>
<dbReference type="EMBL" id="JAJEPW010000019">
    <property type="protein sequence ID" value="MCC2129419.1"/>
    <property type="molecule type" value="Genomic_DNA"/>
</dbReference>
<proteinExistence type="predicted"/>
<keyword evidence="4" id="KW-1185">Reference proteome</keyword>
<accession>A0AAE3ADQ9</accession>